<organism evidence="2">
    <name type="scientific">Streptomyces sp. NBC_00008</name>
    <dbReference type="NCBI Taxonomy" id="2903610"/>
    <lineage>
        <taxon>Bacteria</taxon>
        <taxon>Bacillati</taxon>
        <taxon>Actinomycetota</taxon>
        <taxon>Actinomycetes</taxon>
        <taxon>Kitasatosporales</taxon>
        <taxon>Streptomycetaceae</taxon>
        <taxon>Streptomyces</taxon>
    </lineage>
</organism>
<reference evidence="2" key="1">
    <citation type="submission" date="2022-10" db="EMBL/GenBank/DDBJ databases">
        <title>The complete genomes of actinobacterial strains from the NBC collection.</title>
        <authorList>
            <person name="Joergensen T.S."/>
            <person name="Alvarez Arevalo M."/>
            <person name="Sterndorff E.B."/>
            <person name="Faurdal D."/>
            <person name="Vuksanovic O."/>
            <person name="Mourched A.-S."/>
            <person name="Charusanti P."/>
            <person name="Shaw S."/>
            <person name="Blin K."/>
            <person name="Weber T."/>
        </authorList>
    </citation>
    <scope>NUCLEOTIDE SEQUENCE</scope>
    <source>
        <strain evidence="2">NBC_00008</strain>
    </source>
</reference>
<sequence>MAFNAAQYEATSQKLTSGIQTLSTKLNEVGPKAESTANHWYVPDFVAKALIWAANKVIEAASWVLNKIKELLEGIAAPVYLAIHVWDWQSDIRGKASGVAGSTTADQLQSLKHWTGEAATSYTTAVKAQPIAAAKVGTTADKVATGLALCATAGLAFYVAIGVILAQYIVTMIGAIAALGSVVFSWAGAALIVGDTSVSVGLIITAVTTLLALLGAQAQQMAAIEGEARDMTAYPNGHWPVAAP</sequence>
<evidence type="ECO:0000256" key="1">
    <source>
        <dbReference type="SAM" id="Phobius"/>
    </source>
</evidence>
<dbReference type="AlphaFoldDB" id="A0AAU2VTZ4"/>
<keyword evidence="1" id="KW-0472">Membrane</keyword>
<keyword evidence="1" id="KW-0812">Transmembrane</keyword>
<feature type="transmembrane region" description="Helical" evidence="1">
    <location>
        <begin position="198"/>
        <end position="216"/>
    </location>
</feature>
<feature type="transmembrane region" description="Helical" evidence="1">
    <location>
        <begin position="143"/>
        <end position="166"/>
    </location>
</feature>
<keyword evidence="1" id="KW-1133">Transmembrane helix</keyword>
<proteinExistence type="predicted"/>
<evidence type="ECO:0000313" key="2">
    <source>
        <dbReference type="EMBL" id="WTW70819.1"/>
    </source>
</evidence>
<name>A0AAU2VTZ4_9ACTN</name>
<protein>
    <submittedName>
        <fullName evidence="2">Uncharacterized protein</fullName>
    </submittedName>
</protein>
<gene>
    <name evidence="2" type="ORF">OG398_22425</name>
</gene>
<accession>A0AAU2VTZ4</accession>
<feature type="transmembrane region" description="Helical" evidence="1">
    <location>
        <begin position="173"/>
        <end position="192"/>
    </location>
</feature>
<dbReference type="EMBL" id="CP108313">
    <property type="protein sequence ID" value="WTW70819.1"/>
    <property type="molecule type" value="Genomic_DNA"/>
</dbReference>